<name>A0A3M2MBC0_9ACTN</name>
<dbReference type="AlphaFoldDB" id="A0A3M2MBC0"/>
<reference evidence="2 3" key="1">
    <citation type="submission" date="2018-10" db="EMBL/GenBank/DDBJ databases">
        <title>Isolation from soil.</title>
        <authorList>
            <person name="Hu J."/>
        </authorList>
    </citation>
    <scope>NUCLEOTIDE SEQUENCE [LARGE SCALE GENOMIC DNA]</scope>
    <source>
        <strain evidence="2 3">NEAU-Ht49</strain>
    </source>
</reference>
<dbReference type="EMBL" id="RFFG01000018">
    <property type="protein sequence ID" value="RMI44478.1"/>
    <property type="molecule type" value="Genomic_DNA"/>
</dbReference>
<feature type="chain" id="PRO_5018018262" evidence="1">
    <location>
        <begin position="26"/>
        <end position="101"/>
    </location>
</feature>
<protein>
    <submittedName>
        <fullName evidence="2">Uncharacterized protein</fullName>
    </submittedName>
</protein>
<keyword evidence="3" id="KW-1185">Reference proteome</keyword>
<keyword evidence="1" id="KW-0732">Signal</keyword>
<accession>A0A3M2MBC0</accession>
<evidence type="ECO:0000313" key="2">
    <source>
        <dbReference type="EMBL" id="RMI44478.1"/>
    </source>
</evidence>
<evidence type="ECO:0000313" key="3">
    <source>
        <dbReference type="Proteomes" id="UP000282674"/>
    </source>
</evidence>
<evidence type="ECO:0000256" key="1">
    <source>
        <dbReference type="SAM" id="SignalP"/>
    </source>
</evidence>
<comment type="caution">
    <text evidence="2">The sequence shown here is derived from an EMBL/GenBank/DDBJ whole genome shotgun (WGS) entry which is preliminary data.</text>
</comment>
<dbReference type="OrthoDB" id="3483708at2"/>
<dbReference type="RefSeq" id="WP_122194540.1">
    <property type="nucleotide sequence ID" value="NZ_JBHSKC010000006.1"/>
</dbReference>
<sequence>MNVRVVVTVTASALALGTAALPAQAASVRGEGARAVPAHAAASCNFSRRGLTIEQAVAQLGRDTQQRFKTHPLYGSFKHKKLSSLPAGVRKDFEEACKKGR</sequence>
<gene>
    <name evidence="2" type="ORF">EBO15_12585</name>
</gene>
<feature type="signal peptide" evidence="1">
    <location>
        <begin position="1"/>
        <end position="25"/>
    </location>
</feature>
<proteinExistence type="predicted"/>
<organism evidence="2 3">
    <name type="scientific">Actinomadura harenae</name>
    <dbReference type="NCBI Taxonomy" id="2483351"/>
    <lineage>
        <taxon>Bacteria</taxon>
        <taxon>Bacillati</taxon>
        <taxon>Actinomycetota</taxon>
        <taxon>Actinomycetes</taxon>
        <taxon>Streptosporangiales</taxon>
        <taxon>Thermomonosporaceae</taxon>
        <taxon>Actinomadura</taxon>
    </lineage>
</organism>
<dbReference type="Proteomes" id="UP000282674">
    <property type="component" value="Unassembled WGS sequence"/>
</dbReference>